<dbReference type="InterPro" id="IPR010382">
    <property type="entry name" value="DUF977"/>
</dbReference>
<reference evidence="1 2" key="1">
    <citation type="submission" date="2024-04" db="EMBL/GenBank/DDBJ databases">
        <title>Kosakonia calanthae sp. nov., a halophilic bacterium isolated from leaves of Calanthe tiplacata.</title>
        <authorList>
            <person name="Wu P."/>
        </authorList>
    </citation>
    <scope>NUCLEOTIDE SEQUENCE [LARGE SCALE GENOMIC DNA]</scope>
    <source>
        <strain evidence="1 2">BYX6</strain>
    </source>
</reference>
<gene>
    <name evidence="1" type="ORF">AAEY27_14025</name>
</gene>
<protein>
    <submittedName>
        <fullName evidence="1">DUF977 family protein</fullName>
    </submittedName>
</protein>
<evidence type="ECO:0000313" key="2">
    <source>
        <dbReference type="Proteomes" id="UP001466893"/>
    </source>
</evidence>
<dbReference type="Pfam" id="PF06163">
    <property type="entry name" value="DUF977"/>
    <property type="match status" value="1"/>
</dbReference>
<organism evidence="1 2">
    <name type="scientific">Kosakonia calanthes</name>
    <dbReference type="NCBI Taxonomy" id="3139408"/>
    <lineage>
        <taxon>Bacteria</taxon>
        <taxon>Pseudomonadati</taxon>
        <taxon>Pseudomonadota</taxon>
        <taxon>Gammaproteobacteria</taxon>
        <taxon>Enterobacterales</taxon>
        <taxon>Enterobacteriaceae</taxon>
        <taxon>Kosakonia</taxon>
    </lineage>
</organism>
<keyword evidence="2" id="KW-1185">Reference proteome</keyword>
<dbReference type="InterPro" id="IPR036388">
    <property type="entry name" value="WH-like_DNA-bd_sf"/>
</dbReference>
<proteinExistence type="predicted"/>
<dbReference type="Gene3D" id="1.10.10.10">
    <property type="entry name" value="Winged helix-like DNA-binding domain superfamily/Winged helix DNA-binding domain"/>
    <property type="match status" value="1"/>
</dbReference>
<dbReference type="RefSeq" id="WP_342321226.1">
    <property type="nucleotide sequence ID" value="NZ_CP151800.1"/>
</dbReference>
<name>A0ABZ3B0U0_9ENTR</name>
<accession>A0ABZ3B0U0</accession>
<evidence type="ECO:0000313" key="1">
    <source>
        <dbReference type="EMBL" id="WZV96794.1"/>
    </source>
</evidence>
<dbReference type="Proteomes" id="UP001466893">
    <property type="component" value="Chromosome"/>
</dbReference>
<dbReference type="EMBL" id="CP151800">
    <property type="protein sequence ID" value="WZV96794.1"/>
    <property type="molecule type" value="Genomic_DNA"/>
</dbReference>
<sequence length="123" mass="14310">MPRPNTPEEREACINVTIDETRYRGRLVTGDVMNMFKLHRSTAEKYIREAVRKGNLIRHGPDIAPNLGVFTIMTNQQLIAAAEHAARYVPTATAQLIITRKDNRKKKQCIHFIICWFFYKNKH</sequence>